<feature type="transmembrane region" description="Helical" evidence="8">
    <location>
        <begin position="147"/>
        <end position="167"/>
    </location>
</feature>
<dbReference type="SUPFAM" id="SSF81345">
    <property type="entry name" value="ABC transporter involved in vitamin B12 uptake, BtuC"/>
    <property type="match status" value="1"/>
</dbReference>
<keyword evidence="3" id="KW-0813">Transport</keyword>
<evidence type="ECO:0000256" key="1">
    <source>
        <dbReference type="ARBA" id="ARBA00004651"/>
    </source>
</evidence>
<organism evidence="9 10">
    <name type="scientific">Nesterenkonia aerolata</name>
    <dbReference type="NCBI Taxonomy" id="3074079"/>
    <lineage>
        <taxon>Bacteria</taxon>
        <taxon>Bacillati</taxon>
        <taxon>Actinomycetota</taxon>
        <taxon>Actinomycetes</taxon>
        <taxon>Micrococcales</taxon>
        <taxon>Micrococcaceae</taxon>
        <taxon>Nesterenkonia</taxon>
    </lineage>
</organism>
<evidence type="ECO:0000256" key="8">
    <source>
        <dbReference type="SAM" id="Phobius"/>
    </source>
</evidence>
<dbReference type="Proteomes" id="UP001251870">
    <property type="component" value="Unassembled WGS sequence"/>
</dbReference>
<keyword evidence="10" id="KW-1185">Reference proteome</keyword>
<feature type="transmembrane region" description="Helical" evidence="8">
    <location>
        <begin position="113"/>
        <end position="135"/>
    </location>
</feature>
<dbReference type="Pfam" id="PF01032">
    <property type="entry name" value="FecCD"/>
    <property type="match status" value="1"/>
</dbReference>
<keyword evidence="5 8" id="KW-0812">Transmembrane</keyword>
<proteinExistence type="inferred from homology"/>
<dbReference type="RefSeq" id="WP_310548728.1">
    <property type="nucleotide sequence ID" value="NZ_JAVKGR010000010.1"/>
</dbReference>
<evidence type="ECO:0000256" key="6">
    <source>
        <dbReference type="ARBA" id="ARBA00022989"/>
    </source>
</evidence>
<dbReference type="InterPro" id="IPR000522">
    <property type="entry name" value="ABC_transptr_permease_BtuC"/>
</dbReference>
<dbReference type="InterPro" id="IPR037294">
    <property type="entry name" value="ABC_BtuC-like"/>
</dbReference>
<name>A0ABU2DTA9_9MICC</name>
<feature type="transmembrane region" description="Helical" evidence="8">
    <location>
        <begin position="58"/>
        <end position="76"/>
    </location>
</feature>
<dbReference type="Gene3D" id="1.10.3470.10">
    <property type="entry name" value="ABC transporter involved in vitamin B12 uptake, BtuC"/>
    <property type="match status" value="1"/>
</dbReference>
<comment type="subcellular location">
    <subcellularLocation>
        <location evidence="1">Cell membrane</location>
        <topology evidence="1">Multi-pass membrane protein</topology>
    </subcellularLocation>
</comment>
<sequence length="328" mass="33036">MNRQAIGTCGLCTALIMVFLCSLMIGEVFVPPTQVITAISGGEAPLGFFVTELRLPRAWAAVVVGAGLGAAGAITQSMLRNPLASPDIIGVTAGAGLAAVALLATGSGLPVLLAAWSLPLAAALGGTLAGLAVVWLSWSGGIVVRRVVLVGLGINAGLGAVTSWLLVQADLPGLNSALTWLAGSLNAVQGPALTAVTILTGIGLFAAVMAGRPLALLRFDEHTARALGLRVPAARVALFVIAVLMASVTTALVGTVAFVAFVAPQLALALLRTEGPPPLGGALAGGIIMLAADLMATRAFPTALPVGLITSFVGVPFLLWILLRRSRV</sequence>
<evidence type="ECO:0000313" key="9">
    <source>
        <dbReference type="EMBL" id="MDR8019744.1"/>
    </source>
</evidence>
<comment type="caution">
    <text evidence="9">The sequence shown here is derived from an EMBL/GenBank/DDBJ whole genome shotgun (WGS) entry which is preliminary data.</text>
</comment>
<reference evidence="9 10" key="1">
    <citation type="submission" date="2023-09" db="EMBL/GenBank/DDBJ databases">
        <title>Description of three actinobacteria isolated from air of manufacturing shop in a pharmaceutical factory.</title>
        <authorList>
            <person name="Zhang D.-F."/>
        </authorList>
    </citation>
    <scope>NUCLEOTIDE SEQUENCE [LARGE SCALE GENOMIC DNA]</scope>
    <source>
        <strain evidence="9 10">LY-0111</strain>
    </source>
</reference>
<keyword evidence="6 8" id="KW-1133">Transmembrane helix</keyword>
<keyword evidence="4" id="KW-1003">Cell membrane</keyword>
<evidence type="ECO:0000256" key="7">
    <source>
        <dbReference type="ARBA" id="ARBA00023136"/>
    </source>
</evidence>
<gene>
    <name evidence="9" type="ORF">RIL96_09235</name>
</gene>
<feature type="transmembrane region" description="Helical" evidence="8">
    <location>
        <begin position="187"/>
        <end position="215"/>
    </location>
</feature>
<evidence type="ECO:0000256" key="5">
    <source>
        <dbReference type="ARBA" id="ARBA00022692"/>
    </source>
</evidence>
<dbReference type="PANTHER" id="PTHR30472:SF24">
    <property type="entry name" value="FERRIC ENTEROBACTIN TRANSPORT SYSTEM PERMEASE PROTEIN FEPG"/>
    <property type="match status" value="1"/>
</dbReference>
<evidence type="ECO:0000256" key="4">
    <source>
        <dbReference type="ARBA" id="ARBA00022475"/>
    </source>
</evidence>
<accession>A0ABU2DTA9</accession>
<evidence type="ECO:0000313" key="10">
    <source>
        <dbReference type="Proteomes" id="UP001251870"/>
    </source>
</evidence>
<feature type="transmembrane region" description="Helical" evidence="8">
    <location>
        <begin position="88"/>
        <end position="107"/>
    </location>
</feature>
<evidence type="ECO:0000256" key="3">
    <source>
        <dbReference type="ARBA" id="ARBA00022448"/>
    </source>
</evidence>
<feature type="transmembrane region" description="Helical" evidence="8">
    <location>
        <begin position="5"/>
        <end position="25"/>
    </location>
</feature>
<feature type="transmembrane region" description="Helical" evidence="8">
    <location>
        <begin position="302"/>
        <end position="323"/>
    </location>
</feature>
<keyword evidence="7 8" id="KW-0472">Membrane</keyword>
<evidence type="ECO:0000256" key="2">
    <source>
        <dbReference type="ARBA" id="ARBA00007935"/>
    </source>
</evidence>
<protein>
    <submittedName>
        <fullName evidence="9">Iron chelate uptake ABC transporter family permease subunit</fullName>
    </submittedName>
</protein>
<dbReference type="EMBL" id="JAVKGR010000010">
    <property type="protein sequence ID" value="MDR8019744.1"/>
    <property type="molecule type" value="Genomic_DNA"/>
</dbReference>
<dbReference type="PANTHER" id="PTHR30472">
    <property type="entry name" value="FERRIC ENTEROBACTIN TRANSPORT SYSTEM PERMEASE PROTEIN"/>
    <property type="match status" value="1"/>
</dbReference>
<comment type="similarity">
    <text evidence="2">Belongs to the binding-protein-dependent transport system permease family. FecCD subfamily.</text>
</comment>